<dbReference type="EMBL" id="JADNRY010000076">
    <property type="protein sequence ID" value="KAF9067181.1"/>
    <property type="molecule type" value="Genomic_DNA"/>
</dbReference>
<evidence type="ECO:0000313" key="1">
    <source>
        <dbReference type="EMBL" id="KAF9067181.1"/>
    </source>
</evidence>
<sequence length="117" mass="12827">MEAPTVATPVLTCDTLPELNSSTLTIVHTLATATSDTAASLGYSALTSPMMSLATITDTTSPSEADITEFFHLVNSSYKIYQPVYFETFQLLLNIWHGRKLNLLVILLISLQKGQYL</sequence>
<comment type="caution">
    <text evidence="1">The sequence shown here is derived from an EMBL/GenBank/DDBJ whole genome shotgun (WGS) entry which is preliminary data.</text>
</comment>
<evidence type="ECO:0000313" key="2">
    <source>
        <dbReference type="Proteomes" id="UP000772434"/>
    </source>
</evidence>
<reference evidence="1" key="1">
    <citation type="submission" date="2020-11" db="EMBL/GenBank/DDBJ databases">
        <authorList>
            <consortium name="DOE Joint Genome Institute"/>
            <person name="Ahrendt S."/>
            <person name="Riley R."/>
            <person name="Andreopoulos W."/>
            <person name="Labutti K."/>
            <person name="Pangilinan J."/>
            <person name="Ruiz-Duenas F.J."/>
            <person name="Barrasa J.M."/>
            <person name="Sanchez-Garcia M."/>
            <person name="Camarero S."/>
            <person name="Miyauchi S."/>
            <person name="Serrano A."/>
            <person name="Linde D."/>
            <person name="Babiker R."/>
            <person name="Drula E."/>
            <person name="Ayuso-Fernandez I."/>
            <person name="Pacheco R."/>
            <person name="Padilla G."/>
            <person name="Ferreira P."/>
            <person name="Barriuso J."/>
            <person name="Kellner H."/>
            <person name="Castanera R."/>
            <person name="Alfaro M."/>
            <person name="Ramirez L."/>
            <person name="Pisabarro A.G."/>
            <person name="Kuo A."/>
            <person name="Tritt A."/>
            <person name="Lipzen A."/>
            <person name="He G."/>
            <person name="Yan M."/>
            <person name="Ng V."/>
            <person name="Cullen D."/>
            <person name="Martin F."/>
            <person name="Rosso M.-N."/>
            <person name="Henrissat B."/>
            <person name="Hibbett D."/>
            <person name="Martinez A.T."/>
            <person name="Grigoriev I.V."/>
        </authorList>
    </citation>
    <scope>NUCLEOTIDE SEQUENCE</scope>
    <source>
        <strain evidence="1">AH 40177</strain>
    </source>
</reference>
<protein>
    <submittedName>
        <fullName evidence="1">Uncharacterized protein</fullName>
    </submittedName>
</protein>
<dbReference type="Proteomes" id="UP000772434">
    <property type="component" value="Unassembled WGS sequence"/>
</dbReference>
<name>A0A9P5PPS5_9AGAR</name>
<dbReference type="AlphaFoldDB" id="A0A9P5PPS5"/>
<keyword evidence="2" id="KW-1185">Reference proteome</keyword>
<proteinExistence type="predicted"/>
<accession>A0A9P5PPS5</accession>
<gene>
    <name evidence="1" type="ORF">BDP27DRAFT_1423058</name>
</gene>
<organism evidence="1 2">
    <name type="scientific">Rhodocollybia butyracea</name>
    <dbReference type="NCBI Taxonomy" id="206335"/>
    <lineage>
        <taxon>Eukaryota</taxon>
        <taxon>Fungi</taxon>
        <taxon>Dikarya</taxon>
        <taxon>Basidiomycota</taxon>
        <taxon>Agaricomycotina</taxon>
        <taxon>Agaricomycetes</taxon>
        <taxon>Agaricomycetidae</taxon>
        <taxon>Agaricales</taxon>
        <taxon>Marasmiineae</taxon>
        <taxon>Omphalotaceae</taxon>
        <taxon>Rhodocollybia</taxon>
    </lineage>
</organism>